<evidence type="ECO:0000256" key="1">
    <source>
        <dbReference type="ARBA" id="ARBA00022679"/>
    </source>
</evidence>
<evidence type="ECO:0000313" key="3">
    <source>
        <dbReference type="EMBL" id="TRZ01167.1"/>
    </source>
</evidence>
<evidence type="ECO:0000256" key="2">
    <source>
        <dbReference type="RuleBase" id="RU365018"/>
    </source>
</evidence>
<protein>
    <recommendedName>
        <fullName evidence="2">Protein-tyrosine sulfotransferase</fullName>
        <ecNumber evidence="2">2.8.2.20</ecNumber>
    </recommendedName>
</protein>
<dbReference type="GO" id="GO:0005794">
    <property type="term" value="C:Golgi apparatus"/>
    <property type="evidence" value="ECO:0007669"/>
    <property type="project" value="TreeGrafter"/>
</dbReference>
<dbReference type="STRING" id="623744.A0A553RG77"/>
<dbReference type="EMBL" id="SRMA01024151">
    <property type="protein sequence ID" value="TRZ01167.1"/>
    <property type="molecule type" value="Genomic_DNA"/>
</dbReference>
<dbReference type="PANTHER" id="PTHR12788">
    <property type="entry name" value="PROTEIN-TYROSINE SULFOTRANSFERASE 2"/>
    <property type="match status" value="1"/>
</dbReference>
<keyword evidence="1 2" id="KW-0808">Transferase</keyword>
<accession>A0A553RG77</accession>
<reference evidence="3 4" key="1">
    <citation type="journal article" date="2019" name="Sci. Data">
        <title>Hybrid genome assembly and annotation of Danionella translucida.</title>
        <authorList>
            <person name="Kadobianskyi M."/>
            <person name="Schulze L."/>
            <person name="Schuelke M."/>
            <person name="Judkewitz B."/>
        </authorList>
    </citation>
    <scope>NUCLEOTIDE SEQUENCE [LARGE SCALE GENOMIC DNA]</scope>
    <source>
        <strain evidence="3 4">Bolton</strain>
    </source>
</reference>
<dbReference type="PANTHER" id="PTHR12788:SF4">
    <property type="entry name" value="PROTEIN-TYROSINE SULFOTRANSFERASE 1"/>
    <property type="match status" value="1"/>
</dbReference>
<organism evidence="3 4">
    <name type="scientific">Danionella cerebrum</name>
    <dbReference type="NCBI Taxonomy" id="2873325"/>
    <lineage>
        <taxon>Eukaryota</taxon>
        <taxon>Metazoa</taxon>
        <taxon>Chordata</taxon>
        <taxon>Craniata</taxon>
        <taxon>Vertebrata</taxon>
        <taxon>Euteleostomi</taxon>
        <taxon>Actinopterygii</taxon>
        <taxon>Neopterygii</taxon>
        <taxon>Teleostei</taxon>
        <taxon>Ostariophysi</taxon>
        <taxon>Cypriniformes</taxon>
        <taxon>Danionidae</taxon>
        <taxon>Danioninae</taxon>
        <taxon>Danionella</taxon>
    </lineage>
</organism>
<dbReference type="EC" id="2.8.2.20" evidence="2"/>
<keyword evidence="4" id="KW-1185">Reference proteome</keyword>
<evidence type="ECO:0000313" key="4">
    <source>
        <dbReference type="Proteomes" id="UP000316079"/>
    </source>
</evidence>
<dbReference type="AlphaFoldDB" id="A0A553RG77"/>
<dbReference type="InterPro" id="IPR026634">
    <property type="entry name" value="TPST-like"/>
</dbReference>
<dbReference type="OrthoDB" id="545675at2759"/>
<comment type="similarity">
    <text evidence="2">Belongs to the protein sulfotransferase family.</text>
</comment>
<dbReference type="Proteomes" id="UP000316079">
    <property type="component" value="Unassembled WGS sequence"/>
</dbReference>
<comment type="caution">
    <text evidence="3">The sequence shown here is derived from an EMBL/GenBank/DDBJ whole genome shotgun (WGS) entry which is preliminary data.</text>
</comment>
<dbReference type="GO" id="GO:0008476">
    <property type="term" value="F:protein-tyrosine sulfotransferase activity"/>
    <property type="evidence" value="ECO:0007669"/>
    <property type="project" value="UniProtKB-EC"/>
</dbReference>
<proteinExistence type="inferred from homology"/>
<name>A0A553RG77_9TELE</name>
<comment type="function">
    <text evidence="2">Catalyzes the O-sulfation of tyrosine residues within acidic motifs of polypeptides, using 3'-phosphoadenylyl sulfate (PAPS) as cosubstrate.</text>
</comment>
<gene>
    <name evidence="3" type="ORF">DNTS_026260</name>
</gene>
<sequence length="131" mass="14776">MPVIAPMLARLGYDPHANPPNYGRPDPLVLDNTRRILGKLVAGGHAWWFFRSVSELVYPLRLICSSLLTALFRNLQRSQTPVRRRGPGLHPYNIQMKKSMMDLGLPAMLGPLSVGIPRYKDRPLYIESLGL</sequence>
<comment type="catalytic activity">
    <reaction evidence="2">
        <text>L-tyrosyl-[protein] + 3'-phosphoadenylyl sulfate = O-sulfo-L-tyrosine-[protein] + adenosine 3',5'-bisphosphate + H(+)</text>
        <dbReference type="Rhea" id="RHEA:16801"/>
        <dbReference type="Rhea" id="RHEA-COMP:10136"/>
        <dbReference type="Rhea" id="RHEA-COMP:11688"/>
        <dbReference type="ChEBI" id="CHEBI:15378"/>
        <dbReference type="ChEBI" id="CHEBI:46858"/>
        <dbReference type="ChEBI" id="CHEBI:58339"/>
        <dbReference type="ChEBI" id="CHEBI:58343"/>
        <dbReference type="ChEBI" id="CHEBI:65286"/>
        <dbReference type="EC" id="2.8.2.20"/>
    </reaction>
</comment>